<accession>A0A9J6B1L8</accession>
<feature type="non-terminal residue" evidence="1">
    <location>
        <position position="96"/>
    </location>
</feature>
<organism evidence="1 2">
    <name type="scientific">Solanum commersonii</name>
    <name type="common">Commerson's wild potato</name>
    <name type="synonym">Commerson's nightshade</name>
    <dbReference type="NCBI Taxonomy" id="4109"/>
    <lineage>
        <taxon>Eukaryota</taxon>
        <taxon>Viridiplantae</taxon>
        <taxon>Streptophyta</taxon>
        <taxon>Embryophyta</taxon>
        <taxon>Tracheophyta</taxon>
        <taxon>Spermatophyta</taxon>
        <taxon>Magnoliopsida</taxon>
        <taxon>eudicotyledons</taxon>
        <taxon>Gunneridae</taxon>
        <taxon>Pentapetalae</taxon>
        <taxon>asterids</taxon>
        <taxon>lamiids</taxon>
        <taxon>Solanales</taxon>
        <taxon>Solanaceae</taxon>
        <taxon>Solanoideae</taxon>
        <taxon>Solaneae</taxon>
        <taxon>Solanum</taxon>
    </lineage>
</organism>
<sequence length="96" mass="11091">MYTTRLNLLMKGSIVYSNTQVVTNHYQRFSSSLYLLQMEVQAQQSSGIKCNSHIHKEEHYACFHPLVCPYFPIDNCFSSLKIKKVFSRLVIGLSVE</sequence>
<gene>
    <name evidence="1" type="ORF">H5410_002176</name>
</gene>
<protein>
    <submittedName>
        <fullName evidence="1">Uncharacterized protein</fullName>
    </submittedName>
</protein>
<evidence type="ECO:0000313" key="2">
    <source>
        <dbReference type="Proteomes" id="UP000824120"/>
    </source>
</evidence>
<dbReference type="EMBL" id="JACXVP010000001">
    <property type="protein sequence ID" value="KAG5630459.1"/>
    <property type="molecule type" value="Genomic_DNA"/>
</dbReference>
<name>A0A9J6B1L8_SOLCO</name>
<evidence type="ECO:0000313" key="1">
    <source>
        <dbReference type="EMBL" id="KAG5630459.1"/>
    </source>
</evidence>
<proteinExistence type="predicted"/>
<comment type="caution">
    <text evidence="1">The sequence shown here is derived from an EMBL/GenBank/DDBJ whole genome shotgun (WGS) entry which is preliminary data.</text>
</comment>
<dbReference type="Proteomes" id="UP000824120">
    <property type="component" value="Chromosome 1"/>
</dbReference>
<keyword evidence="2" id="KW-1185">Reference proteome</keyword>
<reference evidence="1 2" key="1">
    <citation type="submission" date="2020-09" db="EMBL/GenBank/DDBJ databases">
        <title>De no assembly of potato wild relative species, Solanum commersonii.</title>
        <authorList>
            <person name="Cho K."/>
        </authorList>
    </citation>
    <scope>NUCLEOTIDE SEQUENCE [LARGE SCALE GENOMIC DNA]</scope>
    <source>
        <strain evidence="1">LZ3.2</strain>
        <tissue evidence="1">Leaf</tissue>
    </source>
</reference>
<dbReference type="AlphaFoldDB" id="A0A9J6B1L8"/>